<evidence type="ECO:0000313" key="2">
    <source>
        <dbReference type="EMBL" id="PAV75224.1"/>
    </source>
</evidence>
<feature type="compositionally biased region" description="Basic and acidic residues" evidence="1">
    <location>
        <begin position="39"/>
        <end position="66"/>
    </location>
</feature>
<sequence>MADEDKLRYSECNLRNTLERRNACKSWNFPAKYGSGMRYEGRKGKEGKEKSGGGQLRKEHKIDDVQGRQSEGESETTAAELLKGCCCCKRNALGTATSRVLVQTKAWPGRQS</sequence>
<reference evidence="2 3" key="1">
    <citation type="journal article" date="2017" name="Curr. Biol.">
        <title>Genome architecture and evolution of a unichromosomal asexual nematode.</title>
        <authorList>
            <person name="Fradin H."/>
            <person name="Zegar C."/>
            <person name="Gutwein M."/>
            <person name="Lucas J."/>
            <person name="Kovtun M."/>
            <person name="Corcoran D."/>
            <person name="Baugh L.R."/>
            <person name="Kiontke K."/>
            <person name="Gunsalus K."/>
            <person name="Fitch D.H."/>
            <person name="Piano F."/>
        </authorList>
    </citation>
    <scope>NUCLEOTIDE SEQUENCE [LARGE SCALE GENOMIC DNA]</scope>
    <source>
        <strain evidence="2">PF1309</strain>
    </source>
</reference>
<evidence type="ECO:0000256" key="1">
    <source>
        <dbReference type="SAM" id="MobiDB-lite"/>
    </source>
</evidence>
<dbReference type="EMBL" id="LIAE01008155">
    <property type="protein sequence ID" value="PAV75224.1"/>
    <property type="molecule type" value="Genomic_DNA"/>
</dbReference>
<dbReference type="Proteomes" id="UP000218231">
    <property type="component" value="Unassembled WGS sequence"/>
</dbReference>
<proteinExistence type="predicted"/>
<dbReference type="AlphaFoldDB" id="A0A2A2KMP4"/>
<evidence type="ECO:0000313" key="3">
    <source>
        <dbReference type="Proteomes" id="UP000218231"/>
    </source>
</evidence>
<gene>
    <name evidence="2" type="ORF">WR25_18022</name>
</gene>
<comment type="caution">
    <text evidence="2">The sequence shown here is derived from an EMBL/GenBank/DDBJ whole genome shotgun (WGS) entry which is preliminary data.</text>
</comment>
<accession>A0A2A2KMP4</accession>
<feature type="region of interest" description="Disordered" evidence="1">
    <location>
        <begin position="38"/>
        <end position="74"/>
    </location>
</feature>
<name>A0A2A2KMP4_9BILA</name>
<protein>
    <submittedName>
        <fullName evidence="2">Uncharacterized protein</fullName>
    </submittedName>
</protein>
<organism evidence="2 3">
    <name type="scientific">Diploscapter pachys</name>
    <dbReference type="NCBI Taxonomy" id="2018661"/>
    <lineage>
        <taxon>Eukaryota</taxon>
        <taxon>Metazoa</taxon>
        <taxon>Ecdysozoa</taxon>
        <taxon>Nematoda</taxon>
        <taxon>Chromadorea</taxon>
        <taxon>Rhabditida</taxon>
        <taxon>Rhabditina</taxon>
        <taxon>Rhabditomorpha</taxon>
        <taxon>Rhabditoidea</taxon>
        <taxon>Rhabditidae</taxon>
        <taxon>Diploscapter</taxon>
    </lineage>
</organism>
<keyword evidence="3" id="KW-1185">Reference proteome</keyword>